<protein>
    <submittedName>
        <fullName evidence="1">Uncharacterized protein</fullName>
    </submittedName>
</protein>
<keyword evidence="2" id="KW-1185">Reference proteome</keyword>
<accession>A0A8R7UUM7</accession>
<dbReference type="AlphaFoldDB" id="A0A8R7UUM7"/>
<dbReference type="Gramene" id="TuG1812G0600003505.01.T01">
    <property type="protein sequence ID" value="TuG1812G0600003505.01.T01.cds405125"/>
    <property type="gene ID" value="TuG1812G0600003505.01"/>
</dbReference>
<proteinExistence type="predicted"/>
<dbReference type="Proteomes" id="UP000015106">
    <property type="component" value="Chromosome 6"/>
</dbReference>
<evidence type="ECO:0000313" key="2">
    <source>
        <dbReference type="Proteomes" id="UP000015106"/>
    </source>
</evidence>
<reference evidence="2" key="1">
    <citation type="journal article" date="2013" name="Nature">
        <title>Draft genome of the wheat A-genome progenitor Triticum urartu.</title>
        <authorList>
            <person name="Ling H.Q."/>
            <person name="Zhao S."/>
            <person name="Liu D."/>
            <person name="Wang J."/>
            <person name="Sun H."/>
            <person name="Zhang C."/>
            <person name="Fan H."/>
            <person name="Li D."/>
            <person name="Dong L."/>
            <person name="Tao Y."/>
            <person name="Gao C."/>
            <person name="Wu H."/>
            <person name="Li Y."/>
            <person name="Cui Y."/>
            <person name="Guo X."/>
            <person name="Zheng S."/>
            <person name="Wang B."/>
            <person name="Yu K."/>
            <person name="Liang Q."/>
            <person name="Yang W."/>
            <person name="Lou X."/>
            <person name="Chen J."/>
            <person name="Feng M."/>
            <person name="Jian J."/>
            <person name="Zhang X."/>
            <person name="Luo G."/>
            <person name="Jiang Y."/>
            <person name="Liu J."/>
            <person name="Wang Z."/>
            <person name="Sha Y."/>
            <person name="Zhang B."/>
            <person name="Wu H."/>
            <person name="Tang D."/>
            <person name="Shen Q."/>
            <person name="Xue P."/>
            <person name="Zou S."/>
            <person name="Wang X."/>
            <person name="Liu X."/>
            <person name="Wang F."/>
            <person name="Yang Y."/>
            <person name="An X."/>
            <person name="Dong Z."/>
            <person name="Zhang K."/>
            <person name="Zhang X."/>
            <person name="Luo M.C."/>
            <person name="Dvorak J."/>
            <person name="Tong Y."/>
            <person name="Wang J."/>
            <person name="Yang H."/>
            <person name="Li Z."/>
            <person name="Wang D."/>
            <person name="Zhang A."/>
            <person name="Wang J."/>
        </authorList>
    </citation>
    <scope>NUCLEOTIDE SEQUENCE</scope>
    <source>
        <strain evidence="2">cv. G1812</strain>
    </source>
</reference>
<organism evidence="1 2">
    <name type="scientific">Triticum urartu</name>
    <name type="common">Red wild einkorn</name>
    <name type="synonym">Crithodium urartu</name>
    <dbReference type="NCBI Taxonomy" id="4572"/>
    <lineage>
        <taxon>Eukaryota</taxon>
        <taxon>Viridiplantae</taxon>
        <taxon>Streptophyta</taxon>
        <taxon>Embryophyta</taxon>
        <taxon>Tracheophyta</taxon>
        <taxon>Spermatophyta</taxon>
        <taxon>Magnoliopsida</taxon>
        <taxon>Liliopsida</taxon>
        <taxon>Poales</taxon>
        <taxon>Poaceae</taxon>
        <taxon>BOP clade</taxon>
        <taxon>Pooideae</taxon>
        <taxon>Triticodae</taxon>
        <taxon>Triticeae</taxon>
        <taxon>Triticinae</taxon>
        <taxon>Triticum</taxon>
    </lineage>
</organism>
<evidence type="ECO:0000313" key="1">
    <source>
        <dbReference type="EnsemblPlants" id="TuG1812G0600003505.01.T01.cds405125"/>
    </source>
</evidence>
<reference evidence="1" key="2">
    <citation type="submission" date="2018-03" db="EMBL/GenBank/DDBJ databases">
        <title>The Triticum urartu genome reveals the dynamic nature of wheat genome evolution.</title>
        <authorList>
            <person name="Ling H."/>
            <person name="Ma B."/>
            <person name="Shi X."/>
            <person name="Liu H."/>
            <person name="Dong L."/>
            <person name="Sun H."/>
            <person name="Cao Y."/>
            <person name="Gao Q."/>
            <person name="Zheng S."/>
            <person name="Li Y."/>
            <person name="Yu Y."/>
            <person name="Du H."/>
            <person name="Qi M."/>
            <person name="Li Y."/>
            <person name="Yu H."/>
            <person name="Cui Y."/>
            <person name="Wang N."/>
            <person name="Chen C."/>
            <person name="Wu H."/>
            <person name="Zhao Y."/>
            <person name="Zhang J."/>
            <person name="Li Y."/>
            <person name="Zhou W."/>
            <person name="Zhang B."/>
            <person name="Hu W."/>
            <person name="Eijk M."/>
            <person name="Tang J."/>
            <person name="Witsenboer H."/>
            <person name="Zhao S."/>
            <person name="Li Z."/>
            <person name="Zhang A."/>
            <person name="Wang D."/>
            <person name="Liang C."/>
        </authorList>
    </citation>
    <scope>NUCLEOTIDE SEQUENCE [LARGE SCALE GENOMIC DNA]</scope>
    <source>
        <strain evidence="1">cv. G1812</strain>
    </source>
</reference>
<sequence>MVQAEPVHNDLQPFIELHILHIVVLFHSVLSS</sequence>
<dbReference type="EnsemblPlants" id="TuG1812G0600003505.01.T01">
    <property type="protein sequence ID" value="TuG1812G0600003505.01.T01.cds405125"/>
    <property type="gene ID" value="TuG1812G0600003505.01"/>
</dbReference>
<name>A0A8R7UUM7_TRIUA</name>
<reference evidence="1" key="3">
    <citation type="submission" date="2022-06" db="UniProtKB">
        <authorList>
            <consortium name="EnsemblPlants"/>
        </authorList>
    </citation>
    <scope>IDENTIFICATION</scope>
</reference>